<dbReference type="AlphaFoldDB" id="A0ABD1J904"/>
<feature type="region of interest" description="Disordered" evidence="6">
    <location>
        <begin position="424"/>
        <end position="444"/>
    </location>
</feature>
<gene>
    <name evidence="8" type="ORF">ACEWY4_022276</name>
</gene>
<feature type="compositionally biased region" description="Acidic residues" evidence="6">
    <location>
        <begin position="54"/>
        <end position="64"/>
    </location>
</feature>
<dbReference type="GO" id="GO:0005737">
    <property type="term" value="C:cytoplasm"/>
    <property type="evidence" value="ECO:0007669"/>
    <property type="project" value="UniProtKB-SubCell"/>
</dbReference>
<feature type="region of interest" description="Disordered" evidence="6">
    <location>
        <begin position="45"/>
        <end position="76"/>
    </location>
</feature>
<accession>A0ABD1J904</accession>
<evidence type="ECO:0000256" key="4">
    <source>
        <dbReference type="ARBA" id="ARBA00022801"/>
    </source>
</evidence>
<evidence type="ECO:0000313" key="9">
    <source>
        <dbReference type="Proteomes" id="UP001591681"/>
    </source>
</evidence>
<evidence type="ECO:0000313" key="8">
    <source>
        <dbReference type="EMBL" id="KAL2082458.1"/>
    </source>
</evidence>
<dbReference type="InterPro" id="IPR015033">
    <property type="entry name" value="HBS1-like_N"/>
</dbReference>
<keyword evidence="3" id="KW-0597">Phosphoprotein</keyword>
<dbReference type="EMBL" id="JBHFQA010000019">
    <property type="protein sequence ID" value="KAL2082458.1"/>
    <property type="molecule type" value="Genomic_DNA"/>
</dbReference>
<name>A0ABD1J904_9TELE</name>
<evidence type="ECO:0000256" key="2">
    <source>
        <dbReference type="ARBA" id="ARBA00022490"/>
    </source>
</evidence>
<dbReference type="GO" id="GO:0016787">
    <property type="term" value="F:hydrolase activity"/>
    <property type="evidence" value="ECO:0007669"/>
    <property type="project" value="UniProtKB-KW"/>
</dbReference>
<evidence type="ECO:0000256" key="5">
    <source>
        <dbReference type="ARBA" id="ARBA00022917"/>
    </source>
</evidence>
<feature type="region of interest" description="Disordered" evidence="6">
    <location>
        <begin position="263"/>
        <end position="326"/>
    </location>
</feature>
<dbReference type="Gene3D" id="1.10.8.10">
    <property type="entry name" value="DNA helicase RuvA subunit, C-terminal domain"/>
    <property type="match status" value="1"/>
</dbReference>
<feature type="compositionally biased region" description="Low complexity" evidence="6">
    <location>
        <begin position="503"/>
        <end position="512"/>
    </location>
</feature>
<protein>
    <recommendedName>
        <fullName evidence="7">HBS1-like protein N-terminal domain-containing protein</fullName>
    </recommendedName>
</protein>
<feature type="compositionally biased region" description="Low complexity" evidence="6">
    <location>
        <begin position="285"/>
        <end position="312"/>
    </location>
</feature>
<dbReference type="Proteomes" id="UP001591681">
    <property type="component" value="Unassembled WGS sequence"/>
</dbReference>
<organism evidence="8 9">
    <name type="scientific">Coilia grayii</name>
    <name type="common">Gray's grenadier anchovy</name>
    <dbReference type="NCBI Taxonomy" id="363190"/>
    <lineage>
        <taxon>Eukaryota</taxon>
        <taxon>Metazoa</taxon>
        <taxon>Chordata</taxon>
        <taxon>Craniata</taxon>
        <taxon>Vertebrata</taxon>
        <taxon>Euteleostomi</taxon>
        <taxon>Actinopterygii</taxon>
        <taxon>Neopterygii</taxon>
        <taxon>Teleostei</taxon>
        <taxon>Clupei</taxon>
        <taxon>Clupeiformes</taxon>
        <taxon>Clupeoidei</taxon>
        <taxon>Engraulidae</taxon>
        <taxon>Coilinae</taxon>
        <taxon>Coilia</taxon>
    </lineage>
</organism>
<feature type="domain" description="HBS1-like protein N-terminal" evidence="7">
    <location>
        <begin position="56"/>
        <end position="127"/>
    </location>
</feature>
<keyword evidence="2" id="KW-0963">Cytoplasm</keyword>
<dbReference type="Pfam" id="PF08938">
    <property type="entry name" value="HBS1_N"/>
    <property type="match status" value="1"/>
</dbReference>
<dbReference type="InterPro" id="IPR037189">
    <property type="entry name" value="HBS1-like_N_sf"/>
</dbReference>
<sequence>MSRHRNVRGYNYDEDFEDDDMYGQSVDDDYCISPATAAQFIYSRQERQAPQVEPVEEAEDEEAEIPMSPSVGPTLDPLDQGRLYSCLDHMRAVLGDAVSDSVLTQAALRHNFDPQRALDAVLSQESAHTHTPAPPPPKATQPPTPAPLPQRPERERGALSASTHTHTETRDTAAQTHTHALTHHADTLPSGSLSLSELLAQSEAEQKQKQLSESKNAGCGCGSMGSGGPTAGSSLSLAQLMSEHEQKSLGNLAGGLPGSLASLSLGPSAPGSAPFPSPSRPPPGLSLGPSAPSAAGSLTSSHSPSGLSLNSAGPAQTLGAGSVTSLPLGPSAPGPLSFTRPPGISLSSTVPGLSLSSAAPGQNLFASSASLPLGPSALGLSLSSLSSVSSATSLLSCSLSGLKLEDPRGLSEALPVPLGSLSSVLQGSGRPPDAEGLGVHSGSPSLADLIQEHQSSSPKLYSALPGLQSTHTHTDTHPQTHTHPNTVSAQGSLLGGLSHTHTGSGAVGPPGLLGAPSLSELMSQHQAKGGDKSFAACSLANVMGASEQDSSQNFGTKTQEVNRMRHTDHTPHASKSRRPATQTVDLSALMAQTSPSANDGCGSPLSLSLSSPPSPLGTAPCHQGNRPALLARPSPFALALSVCVPARVDPQHPRRARVRARHPAFLYCRQVQNLVAQPKEQEPLPHIVPFLFDTPSPDDIVRANQKKAFTRE</sequence>
<evidence type="ECO:0000259" key="7">
    <source>
        <dbReference type="Pfam" id="PF08938"/>
    </source>
</evidence>
<keyword evidence="9" id="KW-1185">Reference proteome</keyword>
<dbReference type="SUPFAM" id="SSF109732">
    <property type="entry name" value="HBS1-like domain"/>
    <property type="match status" value="1"/>
</dbReference>
<evidence type="ECO:0000256" key="1">
    <source>
        <dbReference type="ARBA" id="ARBA00004496"/>
    </source>
</evidence>
<evidence type="ECO:0000256" key="3">
    <source>
        <dbReference type="ARBA" id="ARBA00022553"/>
    </source>
</evidence>
<dbReference type="FunFam" id="1.10.8.10:FF:000039">
    <property type="entry name" value="HBS1-like translational GTPase"/>
    <property type="match status" value="1"/>
</dbReference>
<comment type="subcellular location">
    <subcellularLocation>
        <location evidence="1">Cytoplasm</location>
    </subcellularLocation>
</comment>
<feature type="region of interest" description="Disordered" evidence="6">
    <location>
        <begin position="123"/>
        <end position="179"/>
    </location>
</feature>
<keyword evidence="5" id="KW-0648">Protein biosynthesis</keyword>
<feature type="compositionally biased region" description="Gly residues" evidence="6">
    <location>
        <begin position="219"/>
        <end position="230"/>
    </location>
</feature>
<comment type="caution">
    <text evidence="8">The sequence shown here is derived from an EMBL/GenBank/DDBJ whole genome shotgun (WGS) entry which is preliminary data.</text>
</comment>
<feature type="compositionally biased region" description="Pro residues" evidence="6">
    <location>
        <begin position="132"/>
        <end position="150"/>
    </location>
</feature>
<feature type="region of interest" description="Disordered" evidence="6">
    <location>
        <begin position="593"/>
        <end position="621"/>
    </location>
</feature>
<feature type="region of interest" description="Disordered" evidence="6">
    <location>
        <begin position="201"/>
        <end position="234"/>
    </location>
</feature>
<evidence type="ECO:0000256" key="6">
    <source>
        <dbReference type="SAM" id="MobiDB-lite"/>
    </source>
</evidence>
<feature type="compositionally biased region" description="Pro residues" evidence="6">
    <location>
        <begin position="273"/>
        <end position="284"/>
    </location>
</feature>
<feature type="compositionally biased region" description="Low complexity" evidence="6">
    <location>
        <begin position="263"/>
        <end position="272"/>
    </location>
</feature>
<proteinExistence type="predicted"/>
<dbReference type="GO" id="GO:0006412">
    <property type="term" value="P:translation"/>
    <property type="evidence" value="ECO:0007669"/>
    <property type="project" value="UniProtKB-KW"/>
</dbReference>
<keyword evidence="4" id="KW-0378">Hydrolase</keyword>
<feature type="region of interest" description="Disordered" evidence="6">
    <location>
        <begin position="460"/>
        <end position="512"/>
    </location>
</feature>
<reference evidence="8 9" key="1">
    <citation type="submission" date="2024-09" db="EMBL/GenBank/DDBJ databases">
        <title>A chromosome-level genome assembly of Gray's grenadier anchovy, Coilia grayii.</title>
        <authorList>
            <person name="Fu Z."/>
        </authorList>
    </citation>
    <scope>NUCLEOTIDE SEQUENCE [LARGE SCALE GENOMIC DNA]</scope>
    <source>
        <strain evidence="8">G4</strain>
        <tissue evidence="8">Muscle</tissue>
    </source>
</reference>